<name>X6P0T4_RETFI</name>
<feature type="region of interest" description="Disordered" evidence="1">
    <location>
        <begin position="119"/>
        <end position="140"/>
    </location>
</feature>
<keyword evidence="4" id="KW-1185">Reference proteome</keyword>
<dbReference type="AlphaFoldDB" id="X6P0T4"/>
<evidence type="ECO:0000313" key="4">
    <source>
        <dbReference type="Proteomes" id="UP000023152"/>
    </source>
</evidence>
<evidence type="ECO:0000256" key="2">
    <source>
        <dbReference type="SAM" id="Phobius"/>
    </source>
</evidence>
<keyword evidence="2" id="KW-0812">Transmembrane</keyword>
<comment type="caution">
    <text evidence="3">The sequence shown here is derived from an EMBL/GenBank/DDBJ whole genome shotgun (WGS) entry which is preliminary data.</text>
</comment>
<gene>
    <name evidence="3" type="ORF">RFI_05972</name>
</gene>
<sequence>MKLIAFCLNTCKCFKPQALRFTLKKKEMVYTLIIKKKYVSSLNKSDVNLTFKYFDEPLYQLKENNYSLYEILRSQHYANILKKVYTHASNTSDPLQHIDPTNFNETMIKSHNRVSELESQKLNNDNTSSSSSLPPIKIRKDTASRPVYSLRVPRGLPTPTKFQKTRVIPTRKQQSTGLQPLTINSNNQVLNFSPSSSLRLQSFIRSRQKKSLSYETTETKSYSQGTTYTSSAGTNEKNDMLQTYNYHYMNEPTASVSKSLFESIKLGALPTQRIGIHYSPLTQHLTTYLLEYNDRHGRHPLSQLKKSDLSSSELEAVKNYHNNAFTLLAPDKDAKNNRQTVPLKEPLLQPYDPLTDTYKMAPFSDEQAEIMESLKKYPLEYFDVDEDEPVKQLKMGPFRPVYGYAKYYDGEHFIWEKCKVLKYDEKQKKFFVEFTVIKHSIKPLTTEEEIARENANLPKSGHEHKEIKVISKWLTRLKIRFDEEDSKGFFERVQHCERRKKAVLLTHQYWNFASFQRENGPTVSHEQLEKILNLLDGMADFIVDHPSSVTNLLVQVRAQYELAMKAALLEYVRKNNFEKKRLKKLNLPHLSTSKVPERGTIDIAKRSFEWKAIVKGLEEWMIIKYPKLYQTWLEIIKDFEAISSKHCLVKISNRGKPITLHRFKERQDEHLMAVQDFVSSFFVVCVCVYTYLIVNWRDKTINLVRDLDLGPAFDFYVKSKEAYEKMPLSRYLKRLDVLMREQLTTYVMNSLQHWVTFLKRCTFKQPITQKDDLWIVNLTTESFFYMI</sequence>
<proteinExistence type="predicted"/>
<accession>X6P0T4</accession>
<keyword evidence="2" id="KW-0472">Membrane</keyword>
<protein>
    <submittedName>
        <fullName evidence="3">Dynein heavy chain protein</fullName>
    </submittedName>
</protein>
<organism evidence="3 4">
    <name type="scientific">Reticulomyxa filosa</name>
    <dbReference type="NCBI Taxonomy" id="46433"/>
    <lineage>
        <taxon>Eukaryota</taxon>
        <taxon>Sar</taxon>
        <taxon>Rhizaria</taxon>
        <taxon>Retaria</taxon>
        <taxon>Foraminifera</taxon>
        <taxon>Monothalamids</taxon>
        <taxon>Reticulomyxidae</taxon>
        <taxon>Reticulomyxa</taxon>
    </lineage>
</organism>
<feature type="transmembrane region" description="Helical" evidence="2">
    <location>
        <begin position="677"/>
        <end position="696"/>
    </location>
</feature>
<keyword evidence="2" id="KW-1133">Transmembrane helix</keyword>
<dbReference type="EMBL" id="ASPP01005110">
    <property type="protein sequence ID" value="ETO31147.1"/>
    <property type="molecule type" value="Genomic_DNA"/>
</dbReference>
<dbReference type="Proteomes" id="UP000023152">
    <property type="component" value="Unassembled WGS sequence"/>
</dbReference>
<evidence type="ECO:0000256" key="1">
    <source>
        <dbReference type="SAM" id="MobiDB-lite"/>
    </source>
</evidence>
<evidence type="ECO:0000313" key="3">
    <source>
        <dbReference type="EMBL" id="ETO31147.1"/>
    </source>
</evidence>
<reference evidence="3 4" key="1">
    <citation type="journal article" date="2013" name="Curr. Biol.">
        <title>The Genome of the Foraminiferan Reticulomyxa filosa.</title>
        <authorList>
            <person name="Glockner G."/>
            <person name="Hulsmann N."/>
            <person name="Schleicher M."/>
            <person name="Noegel A.A."/>
            <person name="Eichinger L."/>
            <person name="Gallinger C."/>
            <person name="Pawlowski J."/>
            <person name="Sierra R."/>
            <person name="Euteneuer U."/>
            <person name="Pillet L."/>
            <person name="Moustafa A."/>
            <person name="Platzer M."/>
            <person name="Groth M."/>
            <person name="Szafranski K."/>
            <person name="Schliwa M."/>
        </authorList>
    </citation>
    <scope>NUCLEOTIDE SEQUENCE [LARGE SCALE GENOMIC DNA]</scope>
</reference>